<dbReference type="Proteomes" id="UP000231857">
    <property type="component" value="Unassembled WGS sequence"/>
</dbReference>
<dbReference type="EMBL" id="NPEI01000030">
    <property type="protein sequence ID" value="PKA14255.1"/>
    <property type="molecule type" value="Genomic_DNA"/>
</dbReference>
<organism evidence="1 2">
    <name type="scientific">Leptospira haakeii</name>
    <dbReference type="NCBI Taxonomy" id="2023198"/>
    <lineage>
        <taxon>Bacteria</taxon>
        <taxon>Pseudomonadati</taxon>
        <taxon>Spirochaetota</taxon>
        <taxon>Spirochaetia</taxon>
        <taxon>Leptospirales</taxon>
        <taxon>Leptospiraceae</taxon>
        <taxon>Leptospira</taxon>
    </lineage>
</organism>
<reference evidence="1 2" key="1">
    <citation type="submission" date="2017-07" db="EMBL/GenBank/DDBJ databases">
        <title>Leptospira spp. isolated from tropical soils.</title>
        <authorList>
            <person name="Thibeaux R."/>
            <person name="Iraola G."/>
            <person name="Ferres I."/>
            <person name="Bierque E."/>
            <person name="Girault D."/>
            <person name="Soupe-Gilbert M.-E."/>
            <person name="Picardeau M."/>
            <person name="Goarant C."/>
        </authorList>
    </citation>
    <scope>NUCLEOTIDE SEQUENCE [LARGE SCALE GENOMIC DNA]</scope>
    <source>
        <strain evidence="1 2">ATI7-C-A2</strain>
    </source>
</reference>
<accession>A0ABX4PES5</accession>
<sequence length="216" mass="22927">AGFTDAQVGNFNISESAYVVDNFESASYKSVLILDDQATAGTGRFILTSQNGVKALAPAGDVIASYLLGRLDQSGNSGTDRLSKNQYSFFSGDFTGVGKAQILLVDRSGSVHNWYLGTLDISQNKIQFKKLINPPNLPFASAEFDSINAAGISYGIVPETTGNSILIGKASGANIIFSKYRISGTTYSVTRTQYTAGSAAFNGLFDYEGNPILNQG</sequence>
<feature type="non-terminal residue" evidence="1">
    <location>
        <position position="216"/>
    </location>
</feature>
<protein>
    <submittedName>
        <fullName evidence="1">Uncharacterized protein</fullName>
    </submittedName>
</protein>
<keyword evidence="2" id="KW-1185">Reference proteome</keyword>
<evidence type="ECO:0000313" key="1">
    <source>
        <dbReference type="EMBL" id="PKA14255.1"/>
    </source>
</evidence>
<feature type="non-terminal residue" evidence="1">
    <location>
        <position position="1"/>
    </location>
</feature>
<comment type="caution">
    <text evidence="1">The sequence shown here is derived from an EMBL/GenBank/DDBJ whole genome shotgun (WGS) entry which is preliminary data.</text>
</comment>
<evidence type="ECO:0000313" key="2">
    <source>
        <dbReference type="Proteomes" id="UP000231857"/>
    </source>
</evidence>
<proteinExistence type="predicted"/>
<gene>
    <name evidence="1" type="ORF">CH363_19565</name>
</gene>
<name>A0ABX4PES5_9LEPT</name>